<dbReference type="RefSeq" id="WP_176273554.1">
    <property type="nucleotide sequence ID" value="NZ_JABWTA010000001.1"/>
</dbReference>
<accession>A0A850HIF2</accession>
<gene>
    <name evidence="1" type="ORF">HUO12_10470</name>
</gene>
<proteinExistence type="predicted"/>
<evidence type="ECO:0000313" key="1">
    <source>
        <dbReference type="EMBL" id="NVE95322.1"/>
    </source>
</evidence>
<keyword evidence="2" id="KW-1185">Reference proteome</keyword>
<name>A0A850HIF2_9SPHN</name>
<comment type="caution">
    <text evidence="1">The sequence shown here is derived from an EMBL/GenBank/DDBJ whole genome shotgun (WGS) entry which is preliminary data.</text>
</comment>
<dbReference type="EMBL" id="JABWTA010000001">
    <property type="protein sequence ID" value="NVE95322.1"/>
    <property type="molecule type" value="Genomic_DNA"/>
</dbReference>
<protein>
    <submittedName>
        <fullName evidence="1">Uncharacterized protein</fullName>
    </submittedName>
</protein>
<reference evidence="1 2" key="1">
    <citation type="submission" date="2020-06" db="EMBL/GenBank/DDBJ databases">
        <title>Altererythrobacter lutimaris sp. nov., a marine bacterium isolated from a tidal flat.</title>
        <authorList>
            <person name="Kim D."/>
            <person name="Yoo Y."/>
            <person name="Kim J.-J."/>
        </authorList>
    </citation>
    <scope>NUCLEOTIDE SEQUENCE [LARGE SCALE GENOMIC DNA]</scope>
    <source>
        <strain evidence="1 2">JGD-16</strain>
    </source>
</reference>
<dbReference type="Proteomes" id="UP000546031">
    <property type="component" value="Unassembled WGS sequence"/>
</dbReference>
<dbReference type="AlphaFoldDB" id="A0A850HIF2"/>
<sequence>MTAIESPEQLRAMREALAERRPLSKRWRELHALGQQIAVKAQLAPEPFEGPIADFPNAVVDAAPWHRDLAEQALEDIDAMLQPGLTALQAIEARGTDVTAPALALWREFYNAREGLMGLAPTQTAPAEAAQG</sequence>
<organism evidence="1 2">
    <name type="scientific">Altererythrobacter lutimaris</name>
    <dbReference type="NCBI Taxonomy" id="2743979"/>
    <lineage>
        <taxon>Bacteria</taxon>
        <taxon>Pseudomonadati</taxon>
        <taxon>Pseudomonadota</taxon>
        <taxon>Alphaproteobacteria</taxon>
        <taxon>Sphingomonadales</taxon>
        <taxon>Erythrobacteraceae</taxon>
        <taxon>Altererythrobacter</taxon>
    </lineage>
</organism>
<evidence type="ECO:0000313" key="2">
    <source>
        <dbReference type="Proteomes" id="UP000546031"/>
    </source>
</evidence>